<keyword evidence="3 6" id="KW-1133">Transmembrane helix</keyword>
<gene>
    <name evidence="9" type="primary">RHBDD1</name>
</gene>
<dbReference type="PANTHER" id="PTHR43066">
    <property type="entry name" value="RHOMBOID-RELATED PROTEIN"/>
    <property type="match status" value="1"/>
</dbReference>
<dbReference type="GeneID" id="103110091"/>
<evidence type="ECO:0000256" key="3">
    <source>
        <dbReference type="ARBA" id="ARBA00022989"/>
    </source>
</evidence>
<keyword evidence="8" id="KW-1185">Reference proteome</keyword>
<keyword evidence="2 6" id="KW-0812">Transmembrane</keyword>
<proteinExistence type="predicted"/>
<feature type="region of interest" description="Disordered" evidence="5">
    <location>
        <begin position="284"/>
        <end position="313"/>
    </location>
</feature>
<keyword evidence="4 6" id="KW-0472">Membrane</keyword>
<dbReference type="PANTHER" id="PTHR43066:SF14">
    <property type="entry name" value="RHOMBOID-RELATED PROTEIN 4"/>
    <property type="match status" value="1"/>
</dbReference>
<feature type="transmembrane region" description="Helical" evidence="6">
    <location>
        <begin position="103"/>
        <end position="126"/>
    </location>
</feature>
<evidence type="ECO:0000256" key="6">
    <source>
        <dbReference type="SAM" id="Phobius"/>
    </source>
</evidence>
<evidence type="ECO:0000313" key="9">
    <source>
        <dbReference type="RefSeq" id="XP_060049690.1"/>
    </source>
</evidence>
<feature type="domain" description="Peptidase S54 rhomboid" evidence="7">
    <location>
        <begin position="63"/>
        <end position="206"/>
    </location>
</feature>
<evidence type="ECO:0000256" key="1">
    <source>
        <dbReference type="ARBA" id="ARBA00004141"/>
    </source>
</evidence>
<comment type="subcellular location">
    <subcellularLocation>
        <location evidence="1">Membrane</location>
        <topology evidence="1">Multi-pass membrane protein</topology>
    </subcellularLocation>
</comment>
<dbReference type="InterPro" id="IPR022764">
    <property type="entry name" value="Peptidase_S54_rhomboid_dom"/>
</dbReference>
<sequence>MQRRTRGVNTGLILLLSQIFHVGVNNIPPVTLATLALNIWLFLNPLKPLYDSCLSVDNCYHKKDWQRLLLSPLHHADDWHLYFNMASLLWKGISLERRLGSKWFAYLITTFSLLTGVVYLILEFALAEFMNDPDFKRSCAVGFSGVLFALKVLNNHYCPGGCVNVLGFPVPNKYACWAELVAIHFFSPGTSFAGHLAGILVGLMYVHGPLKKIMEACSGIFSLNVHYPGQQYHFNSSGYAGYQDYYPNGGPTYHEDVPRNYDAYTAGLSEEEQLERALRASLHDRGKKKFQKQPPTLRVPALPRGGDEETATSQIRQPVRRCGSLGMCSPAVCSQPVWFTPPALLSLKPKQSPHLWPMLLLSTWVVTPGTPVSLDPPPAGELIWKPGLWTTTHSFLGAAPLLTSRGQFSHLRPSFHSLFSLSLETQCSEDWHLC</sequence>
<evidence type="ECO:0000256" key="5">
    <source>
        <dbReference type="SAM" id="MobiDB-lite"/>
    </source>
</evidence>
<evidence type="ECO:0000259" key="7">
    <source>
        <dbReference type="Pfam" id="PF01694"/>
    </source>
</evidence>
<organism evidence="8 9">
    <name type="scientific">Erinaceus europaeus</name>
    <name type="common">Western European hedgehog</name>
    <dbReference type="NCBI Taxonomy" id="9365"/>
    <lineage>
        <taxon>Eukaryota</taxon>
        <taxon>Metazoa</taxon>
        <taxon>Chordata</taxon>
        <taxon>Craniata</taxon>
        <taxon>Vertebrata</taxon>
        <taxon>Euteleostomi</taxon>
        <taxon>Mammalia</taxon>
        <taxon>Eutheria</taxon>
        <taxon>Laurasiatheria</taxon>
        <taxon>Eulipotyphla</taxon>
        <taxon>Erinaceidae</taxon>
        <taxon>Erinaceinae</taxon>
        <taxon>Erinaceus</taxon>
    </lineage>
</organism>
<dbReference type="Proteomes" id="UP001652624">
    <property type="component" value="Chromosome 7"/>
</dbReference>
<accession>A0ABM3XLL4</accession>
<name>A0ABM3XLL4_ERIEU</name>
<dbReference type="Pfam" id="PF01694">
    <property type="entry name" value="Rhomboid"/>
    <property type="match status" value="1"/>
</dbReference>
<dbReference type="Gene3D" id="1.20.1540.10">
    <property type="entry name" value="Rhomboid-like"/>
    <property type="match status" value="1"/>
</dbReference>
<dbReference type="InterPro" id="IPR035952">
    <property type="entry name" value="Rhomboid-like_sf"/>
</dbReference>
<evidence type="ECO:0000256" key="2">
    <source>
        <dbReference type="ARBA" id="ARBA00022692"/>
    </source>
</evidence>
<dbReference type="SUPFAM" id="SSF144091">
    <property type="entry name" value="Rhomboid-like"/>
    <property type="match status" value="1"/>
</dbReference>
<protein>
    <submittedName>
        <fullName evidence="9">Rhomboid-related protein 4 isoform X1</fullName>
    </submittedName>
</protein>
<evidence type="ECO:0000256" key="4">
    <source>
        <dbReference type="ARBA" id="ARBA00023136"/>
    </source>
</evidence>
<evidence type="ECO:0000313" key="8">
    <source>
        <dbReference type="Proteomes" id="UP001652624"/>
    </source>
</evidence>
<dbReference type="RefSeq" id="XP_060049690.1">
    <property type="nucleotide sequence ID" value="XM_060193707.1"/>
</dbReference>
<reference evidence="9" key="1">
    <citation type="submission" date="2025-08" db="UniProtKB">
        <authorList>
            <consortium name="RefSeq"/>
        </authorList>
    </citation>
    <scope>IDENTIFICATION</scope>
</reference>